<organism evidence="2 3">
    <name type="scientific">Colletotrichum fructicola (strain Nara gc5)</name>
    <name type="common">Anthracnose fungus</name>
    <name type="synonym">Colletotrichum gloeosporioides (strain Nara gc5)</name>
    <dbReference type="NCBI Taxonomy" id="1213859"/>
    <lineage>
        <taxon>Eukaryota</taxon>
        <taxon>Fungi</taxon>
        <taxon>Dikarya</taxon>
        <taxon>Ascomycota</taxon>
        <taxon>Pezizomycotina</taxon>
        <taxon>Sordariomycetes</taxon>
        <taxon>Hypocreomycetidae</taxon>
        <taxon>Glomerellales</taxon>
        <taxon>Glomerellaceae</taxon>
        <taxon>Colletotrichum</taxon>
        <taxon>Colletotrichum gloeosporioides species complex</taxon>
    </lineage>
</organism>
<evidence type="ECO:0000313" key="3">
    <source>
        <dbReference type="Proteomes" id="UP000011096"/>
    </source>
</evidence>
<protein>
    <submittedName>
        <fullName evidence="2">Uncharacterized protein</fullName>
    </submittedName>
</protein>
<keyword evidence="1" id="KW-0812">Transmembrane</keyword>
<keyword evidence="1" id="KW-0472">Membrane</keyword>
<feature type="transmembrane region" description="Helical" evidence="1">
    <location>
        <begin position="49"/>
        <end position="71"/>
    </location>
</feature>
<keyword evidence="3" id="KW-1185">Reference proteome</keyword>
<dbReference type="PANTHER" id="PTHR37471">
    <property type="entry name" value="UNNAMED PRODUCT"/>
    <property type="match status" value="1"/>
</dbReference>
<name>A0A7J6IR29_COLFN</name>
<evidence type="ECO:0000256" key="1">
    <source>
        <dbReference type="SAM" id="Phobius"/>
    </source>
</evidence>
<dbReference type="RefSeq" id="XP_066007885.1">
    <property type="nucleotide sequence ID" value="XM_066152602.1"/>
</dbReference>
<dbReference type="InParanoid" id="A0A7J6IR29"/>
<reference evidence="2 3" key="1">
    <citation type="submission" date="2012-08" db="EMBL/GenBank/DDBJ databases">
        <authorList>
            <person name="Gan P.H.P."/>
            <person name="Ikeda K."/>
            <person name="Irieda H."/>
            <person name="Narusaka M."/>
            <person name="O'Connell R.J."/>
            <person name="Narusaka Y."/>
            <person name="Takano Y."/>
            <person name="Kubo Y."/>
            <person name="Shirasu K."/>
        </authorList>
    </citation>
    <scope>NUCLEOTIDE SEQUENCE [LARGE SCALE GENOMIC DNA]</scope>
    <source>
        <strain evidence="2 3">Nara gc5</strain>
    </source>
</reference>
<keyword evidence="1" id="KW-1133">Transmembrane helix</keyword>
<dbReference type="EMBL" id="ANPB02000007">
    <property type="protein sequence ID" value="KAF4478911.1"/>
    <property type="molecule type" value="Genomic_DNA"/>
</dbReference>
<dbReference type="AlphaFoldDB" id="A0A7J6IR29"/>
<feature type="transmembrane region" description="Helical" evidence="1">
    <location>
        <begin position="190"/>
        <end position="209"/>
    </location>
</feature>
<evidence type="ECO:0000313" key="2">
    <source>
        <dbReference type="EMBL" id="KAF4478911.1"/>
    </source>
</evidence>
<feature type="transmembrane region" description="Helical" evidence="1">
    <location>
        <begin position="255"/>
        <end position="272"/>
    </location>
</feature>
<comment type="caution">
    <text evidence="2">The sequence shown here is derived from an EMBL/GenBank/DDBJ whole genome shotgun (WGS) entry which is preliminary data.</text>
</comment>
<sequence>MLGHTLHELIFIRICIFFLQYPIITYASALAVCLLGPKLGSPDPRWTAAALWVVGFMFVELAYALFVWTPYKIRLGEAAKHPAPLSPAARRALFERCMATVPNPELYLRGWFLGSEIKDIRRDNVHEFLLWAFFDEGAEDNPTSSEVEEEVGRYISRTEQLLGRAFEDGRGPAQSLRLTFDDIETKYRSFWWYVMMAVVDAGTHVLLVFNGFEYYAQSREDTLAVFPPRIQQLAAQRRSSTGLSYWHRPHQQSDRLPIIFFHGIGIGLWVLGL</sequence>
<proteinExistence type="predicted"/>
<dbReference type="GeneID" id="43614672"/>
<dbReference type="PANTHER" id="PTHR37471:SF1">
    <property type="entry name" value="AB HYDROLASE-1 DOMAIN-CONTAINING PROTEIN"/>
    <property type="match status" value="1"/>
</dbReference>
<accession>A0A7J6IR29</accession>
<gene>
    <name evidence="2" type="ORF">CGGC5_v011837</name>
</gene>
<feature type="transmembrane region" description="Helical" evidence="1">
    <location>
        <begin position="12"/>
        <end position="37"/>
    </location>
</feature>
<reference evidence="2 3" key="2">
    <citation type="submission" date="2020-04" db="EMBL/GenBank/DDBJ databases">
        <title>Genome sequencing and assembly of multiple isolates from the Colletotrichum gloeosporioides species complex.</title>
        <authorList>
            <person name="Gan P."/>
            <person name="Shirasu K."/>
        </authorList>
    </citation>
    <scope>NUCLEOTIDE SEQUENCE [LARGE SCALE GENOMIC DNA]</scope>
    <source>
        <strain evidence="2 3">Nara gc5</strain>
    </source>
</reference>
<dbReference type="Proteomes" id="UP000011096">
    <property type="component" value="Unassembled WGS sequence"/>
</dbReference>
<dbReference type="OrthoDB" id="6431331at2759"/>